<feature type="domain" description="NADH:quinone oxidoreductase/Mrp antiporter transmembrane" evidence="19">
    <location>
        <begin position="42"/>
        <end position="276"/>
    </location>
</feature>
<evidence type="ECO:0000256" key="5">
    <source>
        <dbReference type="ARBA" id="ARBA00022448"/>
    </source>
</evidence>
<feature type="transmembrane region" description="Helical" evidence="18">
    <location>
        <begin position="234"/>
        <end position="254"/>
    </location>
</feature>
<feature type="transmembrane region" description="Helical" evidence="18">
    <location>
        <begin position="309"/>
        <end position="327"/>
    </location>
</feature>
<dbReference type="EMBL" id="KU552127">
    <property type="protein sequence ID" value="APG32431.1"/>
    <property type="molecule type" value="Genomic_DNA"/>
</dbReference>
<dbReference type="GO" id="GO:0005743">
    <property type="term" value="C:mitochondrial inner membrane"/>
    <property type="evidence" value="ECO:0007669"/>
    <property type="project" value="UniProtKB-SubCell"/>
</dbReference>
<evidence type="ECO:0000256" key="13">
    <source>
        <dbReference type="ARBA" id="ARBA00023075"/>
    </source>
</evidence>
<keyword evidence="12" id="KW-0520">NAD</keyword>
<evidence type="ECO:0000256" key="15">
    <source>
        <dbReference type="ARBA" id="ARBA00023136"/>
    </source>
</evidence>
<evidence type="ECO:0000256" key="12">
    <source>
        <dbReference type="ARBA" id="ARBA00023027"/>
    </source>
</evidence>
<comment type="catalytic activity">
    <reaction evidence="17">
        <text>a ubiquinone + NADH + 5 H(+)(in) = a ubiquinol + NAD(+) + 4 H(+)(out)</text>
        <dbReference type="Rhea" id="RHEA:29091"/>
        <dbReference type="Rhea" id="RHEA-COMP:9565"/>
        <dbReference type="Rhea" id="RHEA-COMP:9566"/>
        <dbReference type="ChEBI" id="CHEBI:15378"/>
        <dbReference type="ChEBI" id="CHEBI:16389"/>
        <dbReference type="ChEBI" id="CHEBI:17976"/>
        <dbReference type="ChEBI" id="CHEBI:57540"/>
        <dbReference type="ChEBI" id="CHEBI:57945"/>
        <dbReference type="EC" id="7.1.1.2"/>
    </reaction>
</comment>
<name>A0A1P8CZ15_PTEPN</name>
<feature type="transmembrane region" description="Helical" evidence="18">
    <location>
        <begin position="53"/>
        <end position="75"/>
    </location>
</feature>
<sequence>MVSLFYGMVLYSLSVFTPSLFEFWALSIMGSVFSSAGFFLSGKDDWRDSAQAALVYLYMQGFGSMLLLFGGSLGASGTASGSFWLGALSESIVSLAFCFKLGLFPFQFWVVKVYSACSWFVIFLGFTVFKYYLLVNMPIMSSSQMLVVQCSSIASLVIGGVGALNHQDLKSLVSWMSIADGGWSLMAKYGGYEYLKGYIASSFVVTSGLCYFMYYFNIDEAWSLTTVGSFSGRFGGFVLMGSFSGLAPFTGIGGKMICLSCVCEFDWVWGGLAMLSSGLCFIAISSHMGTLMVHPAGSLSPSGGGRGNLIVGVFFLLSFLFVLGVFWV</sequence>
<evidence type="ECO:0000256" key="10">
    <source>
        <dbReference type="ARBA" id="ARBA00022982"/>
    </source>
</evidence>
<keyword evidence="14 20" id="KW-0496">Mitochondrion</keyword>
<dbReference type="InterPro" id="IPR050175">
    <property type="entry name" value="Complex_I_Subunit_2"/>
</dbReference>
<keyword evidence="9" id="KW-1278">Translocase</keyword>
<geneLocation type="mitochondrion" evidence="20"/>
<evidence type="ECO:0000256" key="3">
    <source>
        <dbReference type="ARBA" id="ARBA00012944"/>
    </source>
</evidence>
<evidence type="ECO:0000259" key="19">
    <source>
        <dbReference type="Pfam" id="PF00361"/>
    </source>
</evidence>
<evidence type="ECO:0000256" key="16">
    <source>
        <dbReference type="ARBA" id="ARBA00031028"/>
    </source>
</evidence>
<keyword evidence="10" id="KW-0249">Electron transport</keyword>
<proteinExistence type="inferred from homology"/>
<protein>
    <recommendedName>
        <fullName evidence="4">NADH-ubiquinone oxidoreductase chain 2</fullName>
        <ecNumber evidence="3">7.1.1.2</ecNumber>
    </recommendedName>
    <alternativeName>
        <fullName evidence="16">NADH dehydrogenase subunit 2</fullName>
    </alternativeName>
</protein>
<dbReference type="PANTHER" id="PTHR46552:SF1">
    <property type="entry name" value="NADH-UBIQUINONE OXIDOREDUCTASE CHAIN 2"/>
    <property type="match status" value="1"/>
</dbReference>
<accession>A0A1P8CZ15</accession>
<feature type="transmembrane region" description="Helical" evidence="18">
    <location>
        <begin position="113"/>
        <end position="134"/>
    </location>
</feature>
<dbReference type="PANTHER" id="PTHR46552">
    <property type="entry name" value="NADH-UBIQUINONE OXIDOREDUCTASE CHAIN 2"/>
    <property type="match status" value="1"/>
</dbReference>
<dbReference type="GO" id="GO:0008137">
    <property type="term" value="F:NADH dehydrogenase (ubiquinone) activity"/>
    <property type="evidence" value="ECO:0007669"/>
    <property type="project" value="UniProtKB-EC"/>
</dbReference>
<keyword evidence="7 18" id="KW-0812">Transmembrane</keyword>
<keyword evidence="8" id="KW-0999">Mitochondrion inner membrane</keyword>
<evidence type="ECO:0000256" key="11">
    <source>
        <dbReference type="ARBA" id="ARBA00022989"/>
    </source>
</evidence>
<dbReference type="Pfam" id="PF00361">
    <property type="entry name" value="Proton_antipo_M"/>
    <property type="match status" value="1"/>
</dbReference>
<keyword evidence="6" id="KW-0679">Respiratory chain</keyword>
<keyword evidence="13" id="KW-0830">Ubiquinone</keyword>
<dbReference type="AlphaFoldDB" id="A0A1P8CZ15"/>
<evidence type="ECO:0000256" key="1">
    <source>
        <dbReference type="ARBA" id="ARBA00004448"/>
    </source>
</evidence>
<feature type="transmembrane region" description="Helical" evidence="18">
    <location>
        <begin position="195"/>
        <end position="214"/>
    </location>
</feature>
<keyword evidence="5" id="KW-0813">Transport</keyword>
<evidence type="ECO:0000256" key="14">
    <source>
        <dbReference type="ARBA" id="ARBA00023128"/>
    </source>
</evidence>
<dbReference type="InterPro" id="IPR001750">
    <property type="entry name" value="ND/Mrp_TM"/>
</dbReference>
<evidence type="ECO:0000256" key="2">
    <source>
        <dbReference type="ARBA" id="ARBA00007012"/>
    </source>
</evidence>
<keyword evidence="11 18" id="KW-1133">Transmembrane helix</keyword>
<evidence type="ECO:0000313" key="20">
    <source>
        <dbReference type="EMBL" id="APG32431.1"/>
    </source>
</evidence>
<evidence type="ECO:0000256" key="9">
    <source>
        <dbReference type="ARBA" id="ARBA00022967"/>
    </source>
</evidence>
<evidence type="ECO:0000256" key="18">
    <source>
        <dbReference type="SAM" id="Phobius"/>
    </source>
</evidence>
<organism evidence="20">
    <name type="scientific">Pteria penguin</name>
    <name type="common">Winged pearl oyster</name>
    <name type="synonym">Magnavicula penguin</name>
    <dbReference type="NCBI Taxonomy" id="113549"/>
    <lineage>
        <taxon>Eukaryota</taxon>
        <taxon>Metazoa</taxon>
        <taxon>Spiralia</taxon>
        <taxon>Lophotrochozoa</taxon>
        <taxon>Mollusca</taxon>
        <taxon>Bivalvia</taxon>
        <taxon>Autobranchia</taxon>
        <taxon>Pteriomorphia</taxon>
        <taxon>Pterioida</taxon>
        <taxon>Pterioidea</taxon>
        <taxon>Pteriidae</taxon>
        <taxon>Pteria</taxon>
    </lineage>
</organism>
<evidence type="ECO:0000256" key="4">
    <source>
        <dbReference type="ARBA" id="ARBA00021008"/>
    </source>
</evidence>
<comment type="similarity">
    <text evidence="2">Belongs to the complex I subunit 2 family.</text>
</comment>
<evidence type="ECO:0000256" key="8">
    <source>
        <dbReference type="ARBA" id="ARBA00022792"/>
    </source>
</evidence>
<feature type="transmembrane region" description="Helical" evidence="18">
    <location>
        <begin position="20"/>
        <end position="41"/>
    </location>
</feature>
<reference evidence="20" key="1">
    <citation type="submission" date="2016-01" db="EMBL/GenBank/DDBJ databases">
        <authorList>
            <person name="Oliw E.H."/>
        </authorList>
    </citation>
    <scope>NUCLEOTIDE SEQUENCE</scope>
</reference>
<keyword evidence="15 18" id="KW-0472">Membrane</keyword>
<evidence type="ECO:0000256" key="17">
    <source>
        <dbReference type="ARBA" id="ARBA00049551"/>
    </source>
</evidence>
<dbReference type="GO" id="GO:0006120">
    <property type="term" value="P:mitochondrial electron transport, NADH to ubiquinone"/>
    <property type="evidence" value="ECO:0007669"/>
    <property type="project" value="TreeGrafter"/>
</dbReference>
<feature type="transmembrane region" description="Helical" evidence="18">
    <location>
        <begin position="266"/>
        <end position="289"/>
    </location>
</feature>
<feature type="transmembrane region" description="Helical" evidence="18">
    <location>
        <begin position="146"/>
        <end position="164"/>
    </location>
</feature>
<gene>
    <name evidence="20" type="primary">ND2</name>
</gene>
<dbReference type="EC" id="7.1.1.2" evidence="3"/>
<comment type="subcellular location">
    <subcellularLocation>
        <location evidence="1">Mitochondrion inner membrane</location>
        <topology evidence="1">Multi-pass membrane protein</topology>
    </subcellularLocation>
</comment>
<evidence type="ECO:0000256" key="6">
    <source>
        <dbReference type="ARBA" id="ARBA00022660"/>
    </source>
</evidence>
<evidence type="ECO:0000256" key="7">
    <source>
        <dbReference type="ARBA" id="ARBA00022692"/>
    </source>
</evidence>